<dbReference type="SUPFAM" id="SSF81383">
    <property type="entry name" value="F-box domain"/>
    <property type="match status" value="1"/>
</dbReference>
<dbReference type="AlphaFoldDB" id="A0AAN9TWV8"/>
<evidence type="ECO:0000313" key="3">
    <source>
        <dbReference type="Proteomes" id="UP001367676"/>
    </source>
</evidence>
<name>A0AAN9TWV8_9HEMI</name>
<organism evidence="2 3">
    <name type="scientific">Parthenolecanium corni</name>
    <dbReference type="NCBI Taxonomy" id="536013"/>
    <lineage>
        <taxon>Eukaryota</taxon>
        <taxon>Metazoa</taxon>
        <taxon>Ecdysozoa</taxon>
        <taxon>Arthropoda</taxon>
        <taxon>Hexapoda</taxon>
        <taxon>Insecta</taxon>
        <taxon>Pterygota</taxon>
        <taxon>Neoptera</taxon>
        <taxon>Paraneoptera</taxon>
        <taxon>Hemiptera</taxon>
        <taxon>Sternorrhyncha</taxon>
        <taxon>Coccoidea</taxon>
        <taxon>Coccidae</taxon>
        <taxon>Parthenolecanium</taxon>
    </lineage>
</organism>
<dbReference type="PROSITE" id="PS50181">
    <property type="entry name" value="FBOX"/>
    <property type="match status" value="1"/>
</dbReference>
<dbReference type="EMBL" id="JBBCAQ010000018">
    <property type="protein sequence ID" value="KAK7595434.1"/>
    <property type="molecule type" value="Genomic_DNA"/>
</dbReference>
<evidence type="ECO:0000313" key="2">
    <source>
        <dbReference type="EMBL" id="KAK7595434.1"/>
    </source>
</evidence>
<proteinExistence type="predicted"/>
<protein>
    <recommendedName>
        <fullName evidence="1">F-box domain-containing protein</fullName>
    </recommendedName>
</protein>
<sequence>MDTEGESYVFTTCVAKKRKLSVENDSVETDHKLAKIDIPSVGASTTLQNEETSIELPITRSSDAPKDPVCYFDLLSDDVLLILLLYLNSTDLYHLSLCNRRMNIICRDRSLWYRVNVICNGRSPSHISMRPYFNDSTSYVQLSKTILDPSNDLNEPTEDICFDYKFLNCLKHLPYLKTFILENHSLDATVLDLKYLPESITELRLMKTTLLNLNNRQNGVFHNVHSILPNLEIVDVSFCQWLHPQILFSLSKCPKMKALIMMGCRSMRDIIPYASIASMFGYSSLETLDMRLTYVGDSEIGCFNKIKNLKHIFLEKPEDVQPGDENESITDICTTNLGMRNWRPEVAENNVYICSIPVEGGDFIEDTLETLVVRNYPRITNITLKHAEKCLKSLKYLDVTGTNCTPEQIAIFKNHRPEVILLHDDFAA</sequence>
<dbReference type="InterPro" id="IPR001810">
    <property type="entry name" value="F-box_dom"/>
</dbReference>
<feature type="domain" description="F-box" evidence="1">
    <location>
        <begin position="69"/>
        <end position="115"/>
    </location>
</feature>
<dbReference type="Proteomes" id="UP001367676">
    <property type="component" value="Unassembled WGS sequence"/>
</dbReference>
<comment type="caution">
    <text evidence="2">The sequence shown here is derived from an EMBL/GenBank/DDBJ whole genome shotgun (WGS) entry which is preliminary data.</text>
</comment>
<evidence type="ECO:0000259" key="1">
    <source>
        <dbReference type="PROSITE" id="PS50181"/>
    </source>
</evidence>
<dbReference type="InterPro" id="IPR036047">
    <property type="entry name" value="F-box-like_dom_sf"/>
</dbReference>
<accession>A0AAN9TWV8</accession>
<gene>
    <name evidence="2" type="ORF">V9T40_013259</name>
</gene>
<reference evidence="2 3" key="1">
    <citation type="submission" date="2024-03" db="EMBL/GenBank/DDBJ databases">
        <title>Adaptation during the transition from Ophiocordyceps entomopathogen to insect associate is accompanied by gene loss and intensified selection.</title>
        <authorList>
            <person name="Ward C.M."/>
            <person name="Onetto C.A."/>
            <person name="Borneman A.R."/>
        </authorList>
    </citation>
    <scope>NUCLEOTIDE SEQUENCE [LARGE SCALE GENOMIC DNA]</scope>
    <source>
        <strain evidence="2">AWRI1</strain>
        <tissue evidence="2">Single Adult Female</tissue>
    </source>
</reference>
<keyword evidence="3" id="KW-1185">Reference proteome</keyword>
<dbReference type="Gene3D" id="3.80.10.10">
    <property type="entry name" value="Ribonuclease Inhibitor"/>
    <property type="match status" value="1"/>
</dbReference>
<dbReference type="SUPFAM" id="SSF52047">
    <property type="entry name" value="RNI-like"/>
    <property type="match status" value="1"/>
</dbReference>
<dbReference type="InterPro" id="IPR032675">
    <property type="entry name" value="LRR_dom_sf"/>
</dbReference>